<evidence type="ECO:0000313" key="2">
    <source>
        <dbReference type="EMBL" id="SUJ30516.1"/>
    </source>
</evidence>
<feature type="domain" description="HTH cro/C1-type" evidence="1">
    <location>
        <begin position="9"/>
        <end position="63"/>
    </location>
</feature>
<organism evidence="2 3">
    <name type="scientific">Sphingobacterium spiritivorum</name>
    <name type="common">Flavobacterium spiritivorum</name>
    <dbReference type="NCBI Taxonomy" id="258"/>
    <lineage>
        <taxon>Bacteria</taxon>
        <taxon>Pseudomonadati</taxon>
        <taxon>Bacteroidota</taxon>
        <taxon>Sphingobacteriia</taxon>
        <taxon>Sphingobacteriales</taxon>
        <taxon>Sphingobacteriaceae</taxon>
        <taxon>Sphingobacterium</taxon>
    </lineage>
</organism>
<dbReference type="Gene3D" id="1.10.260.40">
    <property type="entry name" value="lambda repressor-like DNA-binding domains"/>
    <property type="match status" value="1"/>
</dbReference>
<dbReference type="InterPro" id="IPR010982">
    <property type="entry name" value="Lambda_DNA-bd_dom_sf"/>
</dbReference>
<dbReference type="Pfam" id="PF13443">
    <property type="entry name" value="HTH_26"/>
    <property type="match status" value="1"/>
</dbReference>
<dbReference type="AlphaFoldDB" id="A0A380CVU3"/>
<dbReference type="SMART" id="SM00530">
    <property type="entry name" value="HTH_XRE"/>
    <property type="match status" value="1"/>
</dbReference>
<name>A0A380CVU3_SPHSI</name>
<dbReference type="RefSeq" id="WP_115171872.1">
    <property type="nucleotide sequence ID" value="NZ_UGYW01000002.1"/>
</dbReference>
<dbReference type="GO" id="GO:0003677">
    <property type="term" value="F:DNA binding"/>
    <property type="evidence" value="ECO:0007669"/>
    <property type="project" value="InterPro"/>
</dbReference>
<dbReference type="CDD" id="cd00093">
    <property type="entry name" value="HTH_XRE"/>
    <property type="match status" value="1"/>
</dbReference>
<protein>
    <submittedName>
        <fullName evidence="2">Predicted transcriptional regulator</fullName>
    </submittedName>
</protein>
<evidence type="ECO:0000313" key="3">
    <source>
        <dbReference type="Proteomes" id="UP000254893"/>
    </source>
</evidence>
<reference evidence="2 3" key="1">
    <citation type="submission" date="2018-06" db="EMBL/GenBank/DDBJ databases">
        <authorList>
            <consortium name="Pathogen Informatics"/>
            <person name="Doyle S."/>
        </authorList>
    </citation>
    <scope>NUCLEOTIDE SEQUENCE [LARGE SCALE GENOMIC DNA]</scope>
    <source>
        <strain evidence="2 3">NCTC11388</strain>
    </source>
</reference>
<proteinExistence type="predicted"/>
<dbReference type="InterPro" id="IPR001387">
    <property type="entry name" value="Cro/C1-type_HTH"/>
</dbReference>
<sequence length="85" mass="10074">MKEIKVNRIKDVLEQKGATNNDLVRHLNVKKETVSRWVNNKQQPTVNTLNDIAEYLRVDIRDLLYPSNWKDSLIPPFEKDKNKKK</sequence>
<accession>A0A380CVU3</accession>
<dbReference type="EMBL" id="UGYW01000002">
    <property type="protein sequence ID" value="SUJ30516.1"/>
    <property type="molecule type" value="Genomic_DNA"/>
</dbReference>
<evidence type="ECO:0000259" key="1">
    <source>
        <dbReference type="PROSITE" id="PS50943"/>
    </source>
</evidence>
<dbReference type="SUPFAM" id="SSF47413">
    <property type="entry name" value="lambda repressor-like DNA-binding domains"/>
    <property type="match status" value="1"/>
</dbReference>
<dbReference type="Proteomes" id="UP000254893">
    <property type="component" value="Unassembled WGS sequence"/>
</dbReference>
<dbReference type="PROSITE" id="PS50943">
    <property type="entry name" value="HTH_CROC1"/>
    <property type="match status" value="1"/>
</dbReference>
<gene>
    <name evidence="2" type="ORF">NCTC11388_04769</name>
</gene>